<dbReference type="InterPro" id="IPR007085">
    <property type="entry name" value="DNA/pantothenate-metab_flavo_C"/>
</dbReference>
<reference evidence="3" key="1">
    <citation type="journal article" date="2023" name="bioRxiv">
        <title>Scaffold-level genome assemblies of two parasitoid biocontrol wasps reveal the parthenogenesis mechanism and an associated novel virus.</title>
        <authorList>
            <person name="Inwood S."/>
            <person name="Skelly J."/>
            <person name="Guhlin J."/>
            <person name="Harrop T."/>
            <person name="Goldson S."/>
            <person name="Dearden P."/>
        </authorList>
    </citation>
    <scope>NUCLEOTIDE SEQUENCE</scope>
    <source>
        <strain evidence="3">Lincoln</strain>
        <tissue evidence="3">Whole body</tissue>
    </source>
</reference>
<dbReference type="InterPro" id="IPR035929">
    <property type="entry name" value="CoaB-like_sf"/>
</dbReference>
<evidence type="ECO:0000256" key="1">
    <source>
        <dbReference type="ARBA" id="ARBA00005703"/>
    </source>
</evidence>
<name>A0AA39G628_MICHY</name>
<gene>
    <name evidence="3" type="ORF">PV327_000383</name>
</gene>
<sequence>MGTNWEEFYANQPPPNDLDKSTELLKDFVEHQSENVKGVVLVTSGGTTIPLELNTVRFVDNFSAGTRGSISAEYFLKNGYAVIFMYRAKSLQPFSRRFANQNFFDILELSEIDNKRSAIVSAKYSNHIAEELFKYRQALKQRKLLEINFTTLSEYLWLLRSACQVLATLKHRAILYLAAAASDFYVPSNEMSVHKIPSTGPPTIPLQLVPKILKPLVSLWVPKAFVISFKLETDETLLIPKARGALENYNHNLVIANMLHTRKQQVVLVSRENDYKISLTNEQMNKGEEIEKYIIEDLIKKHQDFMKSGNKCS</sequence>
<dbReference type="GO" id="GO:0015937">
    <property type="term" value="P:coenzyme A biosynthetic process"/>
    <property type="evidence" value="ECO:0007669"/>
    <property type="project" value="UniProtKB-ARBA"/>
</dbReference>
<dbReference type="Gene3D" id="3.40.50.10300">
    <property type="entry name" value="CoaB-like"/>
    <property type="match status" value="1"/>
</dbReference>
<reference evidence="3" key="2">
    <citation type="submission" date="2023-03" db="EMBL/GenBank/DDBJ databases">
        <authorList>
            <person name="Inwood S.N."/>
            <person name="Skelly J.G."/>
            <person name="Guhlin J."/>
            <person name="Harrop T.W.R."/>
            <person name="Goldson S.G."/>
            <person name="Dearden P.K."/>
        </authorList>
    </citation>
    <scope>NUCLEOTIDE SEQUENCE</scope>
    <source>
        <strain evidence="3">Lincoln</strain>
        <tissue evidence="3">Whole body</tissue>
    </source>
</reference>
<comment type="caution">
    <text evidence="3">The sequence shown here is derived from an EMBL/GenBank/DDBJ whole genome shotgun (WGS) entry which is preliminary data.</text>
</comment>
<keyword evidence="4" id="KW-1185">Reference proteome</keyword>
<organism evidence="3 4">
    <name type="scientific">Microctonus hyperodae</name>
    <name type="common">Parasitoid wasp</name>
    <dbReference type="NCBI Taxonomy" id="165561"/>
    <lineage>
        <taxon>Eukaryota</taxon>
        <taxon>Metazoa</taxon>
        <taxon>Ecdysozoa</taxon>
        <taxon>Arthropoda</taxon>
        <taxon>Hexapoda</taxon>
        <taxon>Insecta</taxon>
        <taxon>Pterygota</taxon>
        <taxon>Neoptera</taxon>
        <taxon>Endopterygota</taxon>
        <taxon>Hymenoptera</taxon>
        <taxon>Apocrita</taxon>
        <taxon>Ichneumonoidea</taxon>
        <taxon>Braconidae</taxon>
        <taxon>Euphorinae</taxon>
        <taxon>Microctonus</taxon>
    </lineage>
</organism>
<comment type="similarity">
    <text evidence="1">Belongs to the PPC synthetase family.</text>
</comment>
<evidence type="ECO:0000313" key="4">
    <source>
        <dbReference type="Proteomes" id="UP001168972"/>
    </source>
</evidence>
<dbReference type="EMBL" id="JAQQBR010000001">
    <property type="protein sequence ID" value="KAK0182222.1"/>
    <property type="molecule type" value="Genomic_DNA"/>
</dbReference>
<dbReference type="SUPFAM" id="SSF102645">
    <property type="entry name" value="CoaB-like"/>
    <property type="match status" value="1"/>
</dbReference>
<protein>
    <recommendedName>
        <fullName evidence="2">DNA/pantothenate metabolism flavoprotein C-terminal domain-containing protein</fullName>
    </recommendedName>
</protein>
<feature type="domain" description="DNA/pantothenate metabolism flavoprotein C-terminal" evidence="2">
    <location>
        <begin position="164"/>
        <end position="293"/>
    </location>
</feature>
<proteinExistence type="inferred from homology"/>
<dbReference type="Pfam" id="PF04127">
    <property type="entry name" value="DFP"/>
    <property type="match status" value="1"/>
</dbReference>
<dbReference type="GO" id="GO:0003824">
    <property type="term" value="F:catalytic activity"/>
    <property type="evidence" value="ECO:0007669"/>
    <property type="project" value="UniProtKB-ARBA"/>
</dbReference>
<accession>A0AA39G628</accession>
<dbReference type="AlphaFoldDB" id="A0AA39G628"/>
<dbReference type="Proteomes" id="UP001168972">
    <property type="component" value="Unassembled WGS sequence"/>
</dbReference>
<dbReference type="PANTHER" id="PTHR12290">
    <property type="entry name" value="CORNICHON-RELATED"/>
    <property type="match status" value="1"/>
</dbReference>
<evidence type="ECO:0000259" key="2">
    <source>
        <dbReference type="Pfam" id="PF04127"/>
    </source>
</evidence>
<evidence type="ECO:0000313" key="3">
    <source>
        <dbReference type="EMBL" id="KAK0182222.1"/>
    </source>
</evidence>